<evidence type="ECO:0000313" key="4">
    <source>
        <dbReference type="Proteomes" id="UP000700334"/>
    </source>
</evidence>
<accession>A0A8J6ADV3</accession>
<sequence length="161" mass="18683">MDLQSPQEFTEMQWLRKNFWITIAVTIIIVSVGLGLLLFCICSWLLRRGKKLEITKNLKLKRRDEEMMYENVVNELPAQLPPLPPRRLFSPKDASPQETPEQSTYSWVNKAGHKKTVSIPSYIEPEEDYDDVEISANMANHHSETAVSSFWRAEEGSHNFF</sequence>
<keyword evidence="2" id="KW-0812">Transmembrane</keyword>
<feature type="region of interest" description="Disordered" evidence="1">
    <location>
        <begin position="84"/>
        <end position="105"/>
    </location>
</feature>
<reference evidence="3" key="1">
    <citation type="journal article" date="2021" name="Evol. Appl.">
        <title>The genome of the Pyrenean desman and the effects of bottlenecks and inbreeding on the genomic landscape of an endangered species.</title>
        <authorList>
            <person name="Escoda L."/>
            <person name="Castresana J."/>
        </authorList>
    </citation>
    <scope>NUCLEOTIDE SEQUENCE</scope>
    <source>
        <strain evidence="3">IBE-C5619</strain>
    </source>
</reference>
<comment type="caution">
    <text evidence="3">The sequence shown here is derived from an EMBL/GenBank/DDBJ whole genome shotgun (WGS) entry which is preliminary data.</text>
</comment>
<name>A0A8J6ADV3_GALPY</name>
<organism evidence="3 4">
    <name type="scientific">Galemys pyrenaicus</name>
    <name type="common">Iberian desman</name>
    <name type="synonym">Pyrenean desman</name>
    <dbReference type="NCBI Taxonomy" id="202257"/>
    <lineage>
        <taxon>Eukaryota</taxon>
        <taxon>Metazoa</taxon>
        <taxon>Chordata</taxon>
        <taxon>Craniata</taxon>
        <taxon>Vertebrata</taxon>
        <taxon>Euteleostomi</taxon>
        <taxon>Mammalia</taxon>
        <taxon>Eutheria</taxon>
        <taxon>Laurasiatheria</taxon>
        <taxon>Eulipotyphla</taxon>
        <taxon>Talpidae</taxon>
        <taxon>Galemys</taxon>
    </lineage>
</organism>
<dbReference type="PANTHER" id="PTHR12044:SF11">
    <property type="entry name" value="SLP ADAPTER AND CSK-INTERACTING MEMBRANE PROTEIN"/>
    <property type="match status" value="1"/>
</dbReference>
<feature type="compositionally biased region" description="Polar residues" evidence="1">
    <location>
        <begin position="96"/>
        <end position="105"/>
    </location>
</feature>
<dbReference type="GO" id="GO:0097197">
    <property type="term" value="C:tetraspanin-enriched microdomain"/>
    <property type="evidence" value="ECO:0007669"/>
    <property type="project" value="InterPro"/>
</dbReference>
<dbReference type="OrthoDB" id="9835673at2759"/>
<evidence type="ECO:0000256" key="2">
    <source>
        <dbReference type="SAM" id="Phobius"/>
    </source>
</evidence>
<proteinExistence type="predicted"/>
<dbReference type="PANTHER" id="PTHR12044">
    <property type="entry name" value="BCL2 INTERACTING MEDIATOR OF CELL DEATH"/>
    <property type="match status" value="1"/>
</dbReference>
<dbReference type="Proteomes" id="UP000700334">
    <property type="component" value="Unassembled WGS sequence"/>
</dbReference>
<dbReference type="Pfam" id="PF15050">
    <property type="entry name" value="SCIMP"/>
    <property type="match status" value="1"/>
</dbReference>
<feature type="transmembrane region" description="Helical" evidence="2">
    <location>
        <begin position="20"/>
        <end position="46"/>
    </location>
</feature>
<keyword evidence="2" id="KW-0472">Membrane</keyword>
<dbReference type="AlphaFoldDB" id="A0A8J6ADV3"/>
<dbReference type="InterPro" id="IPR028181">
    <property type="entry name" value="SCIMP"/>
</dbReference>
<evidence type="ECO:0000313" key="3">
    <source>
        <dbReference type="EMBL" id="KAG8517062.1"/>
    </source>
</evidence>
<dbReference type="GO" id="GO:0001772">
    <property type="term" value="C:immunological synapse"/>
    <property type="evidence" value="ECO:0007669"/>
    <property type="project" value="InterPro"/>
</dbReference>
<evidence type="ECO:0000256" key="1">
    <source>
        <dbReference type="SAM" id="MobiDB-lite"/>
    </source>
</evidence>
<dbReference type="EMBL" id="JAGFMF010011660">
    <property type="protein sequence ID" value="KAG8517062.1"/>
    <property type="molecule type" value="Genomic_DNA"/>
</dbReference>
<gene>
    <name evidence="3" type="ORF">J0S82_012541</name>
</gene>
<keyword evidence="4" id="KW-1185">Reference proteome</keyword>
<protein>
    <submittedName>
        <fullName evidence="3">SLP adapter and CSK-interacting membrane protein</fullName>
    </submittedName>
</protein>
<dbReference type="InterPro" id="IPR052133">
    <property type="entry name" value="Immune_Signaling-Apoptosis_Reg"/>
</dbReference>
<keyword evidence="2" id="KW-1133">Transmembrane helix</keyword>